<keyword evidence="1" id="KW-0812">Transmembrane</keyword>
<dbReference type="InterPro" id="IPR057538">
    <property type="entry name" value="RXYLT1_C"/>
</dbReference>
<protein>
    <recommendedName>
        <fullName evidence="2">RXYLT1 C-terminal domain-containing protein</fullName>
    </recommendedName>
</protein>
<reference evidence="3" key="1">
    <citation type="submission" date="2021-01" db="EMBL/GenBank/DDBJ databases">
        <authorList>
            <person name="Corre E."/>
            <person name="Pelletier E."/>
            <person name="Niang G."/>
            <person name="Scheremetjew M."/>
            <person name="Finn R."/>
            <person name="Kale V."/>
            <person name="Holt S."/>
            <person name="Cochrane G."/>
            <person name="Meng A."/>
            <person name="Brown T."/>
            <person name="Cohen L."/>
        </authorList>
    </citation>
    <scope>NUCLEOTIDE SEQUENCE</scope>
    <source>
        <strain evidence="3">SAG 36.94</strain>
    </source>
</reference>
<feature type="transmembrane region" description="Helical" evidence="1">
    <location>
        <begin position="6"/>
        <end position="25"/>
    </location>
</feature>
<dbReference type="InterPro" id="IPR055286">
    <property type="entry name" value="RXYLT1-like"/>
</dbReference>
<keyword evidence="1" id="KW-0472">Membrane</keyword>
<name>A0A7S1XBJ5_9RHOD</name>
<dbReference type="AlphaFoldDB" id="A0A7S1XBJ5"/>
<sequence>MRRVQWVEAVGFVVSVLVVLAYLVGRRSADEQKRRFVSQSSQSHGFNAQALVRFTFLINTDIASMTLFSFFKNDIIRRYGTGTVVMDKVSEASFRHEKVAGNLKALLNPSLPCIAGLRWERLVELVEDRANWSAPSCRLFVVGDEFCAEDAEKVAEWATFWQFPSSSRLRNPAFRKIDNLPLTVRFDIWEAFQEFRGGSREAAENFLPTPSSKRSLLFNAIFTVEMSGSRQECVEVLNGLNSSLLSQTSSFVHISNAWAKEDRLDSPGFVNAANYTNILHNSVFTLSPVGHHPECFRMYEAMDAGSIPIIALDETYQKKDCKDGLYPMIQEGAPFPFLRTWDELPSFLEKWVKARPSEIDELQKRITDWYEKYMRARTLEFETRLIAEFGSLENTGSHH</sequence>
<dbReference type="PANTHER" id="PTHR15576:SF1">
    <property type="entry name" value="RIBITOL-5-PHOSPHATE XYLOSYLTRANSFERASE 1"/>
    <property type="match status" value="1"/>
</dbReference>
<evidence type="ECO:0000256" key="1">
    <source>
        <dbReference type="SAM" id="Phobius"/>
    </source>
</evidence>
<gene>
    <name evidence="3" type="ORF">CCAE0312_LOCUS1870</name>
</gene>
<dbReference type="GO" id="GO:0035269">
    <property type="term" value="P:protein O-linked glycosylation via mannose"/>
    <property type="evidence" value="ECO:0007669"/>
    <property type="project" value="InterPro"/>
</dbReference>
<dbReference type="GO" id="GO:0120053">
    <property type="term" value="F:ribitol beta-1,4-xylosyltransferase activity"/>
    <property type="evidence" value="ECO:0007669"/>
    <property type="project" value="InterPro"/>
</dbReference>
<dbReference type="EMBL" id="HBGH01003439">
    <property type="protein sequence ID" value="CAD9228788.1"/>
    <property type="molecule type" value="Transcribed_RNA"/>
</dbReference>
<organism evidence="3">
    <name type="scientific">Compsopogon caeruleus</name>
    <dbReference type="NCBI Taxonomy" id="31354"/>
    <lineage>
        <taxon>Eukaryota</taxon>
        <taxon>Rhodophyta</taxon>
        <taxon>Compsopogonophyceae</taxon>
        <taxon>Compsopogonales</taxon>
        <taxon>Compsopogonaceae</taxon>
        <taxon>Compsopogon</taxon>
    </lineage>
</organism>
<accession>A0A7S1XBJ5</accession>
<keyword evidence="1" id="KW-1133">Transmembrane helix</keyword>
<feature type="domain" description="RXYLT1 C-terminal" evidence="2">
    <location>
        <begin position="211"/>
        <end position="377"/>
    </location>
</feature>
<proteinExistence type="predicted"/>
<dbReference type="Pfam" id="PF24785">
    <property type="entry name" value="RXYLT1_C"/>
    <property type="match status" value="1"/>
</dbReference>
<evidence type="ECO:0000313" key="3">
    <source>
        <dbReference type="EMBL" id="CAD9228788.1"/>
    </source>
</evidence>
<dbReference type="PANTHER" id="PTHR15576">
    <property type="entry name" value="RIBITOL-5-PHOSPHATE XYLOSYLTRANSFERASE 1"/>
    <property type="match status" value="1"/>
</dbReference>
<evidence type="ECO:0000259" key="2">
    <source>
        <dbReference type="Pfam" id="PF24785"/>
    </source>
</evidence>
<dbReference type="GO" id="GO:0005794">
    <property type="term" value="C:Golgi apparatus"/>
    <property type="evidence" value="ECO:0007669"/>
    <property type="project" value="TreeGrafter"/>
</dbReference>